<organism evidence="1 2">
    <name type="scientific">Polaribacter phage P12002S</name>
    <dbReference type="NCBI Taxonomy" id="1647387"/>
    <lineage>
        <taxon>Viruses</taxon>
        <taxon>Duplodnaviria</taxon>
        <taxon>Heunggongvirae</taxon>
        <taxon>Uroviricota</taxon>
        <taxon>Caudoviricetes</taxon>
        <taxon>Incheonvirus</taxon>
        <taxon>Incheonvirus P12002S</taxon>
    </lineage>
</organism>
<reference evidence="1 2" key="1">
    <citation type="journal article" date="2015" name="Stand. Genomic Sci.">
        <title>Complete genome sequences of bacteriophages P12002L and P12002S, two lytic phages that infect a marine Polaribacter strain.</title>
        <authorList>
            <person name="Kang I."/>
            <person name="Jang H."/>
            <person name="Cho J.-C."/>
        </authorList>
    </citation>
    <scope>NUCLEOTIDE SEQUENCE [LARGE SCALE GENOMIC DNA]</scope>
</reference>
<keyword evidence="2" id="KW-1185">Reference proteome</keyword>
<evidence type="ECO:0000313" key="2">
    <source>
        <dbReference type="Proteomes" id="UP000204416"/>
    </source>
</evidence>
<dbReference type="KEGG" id="vg:26623028"/>
<protein>
    <submittedName>
        <fullName evidence="1">Uncharacterized protein</fullName>
    </submittedName>
</protein>
<gene>
    <name evidence="1" type="ORF">P12002S_0058</name>
</gene>
<dbReference type="GeneID" id="26623028"/>
<dbReference type="RefSeq" id="YP_009195732.1">
    <property type="nucleotide sequence ID" value="NC_028763.1"/>
</dbReference>
<proteinExistence type="predicted"/>
<dbReference type="EMBL" id="KR136260">
    <property type="protein sequence ID" value="AKG94314.1"/>
    <property type="molecule type" value="Genomic_DNA"/>
</dbReference>
<evidence type="ECO:0000313" key="1">
    <source>
        <dbReference type="EMBL" id="AKG94314.1"/>
    </source>
</evidence>
<sequence length="97" mass="11486">MKTPNLDNQIKRMENDKKQGINSTFLNERLNEYKSIKEQLTLTDVGCSLPTSKDRISELEKAIVSWDLKNDINDKQAFSCGWNNCYRWIKDFVRQQR</sequence>
<dbReference type="Proteomes" id="UP000204416">
    <property type="component" value="Segment"/>
</dbReference>
<accession>A0A0F7IKM6</accession>
<name>A0A0F7IKM6_9CAUD</name>